<evidence type="ECO:0000313" key="2">
    <source>
        <dbReference type="Proteomes" id="UP000005237"/>
    </source>
</evidence>
<accession>A0A8R1ERS5</accession>
<evidence type="ECO:0000313" key="1">
    <source>
        <dbReference type="EnsemblMetazoa" id="CJA39129.1"/>
    </source>
</evidence>
<organism evidence="1 2">
    <name type="scientific">Caenorhabditis japonica</name>
    <dbReference type="NCBI Taxonomy" id="281687"/>
    <lineage>
        <taxon>Eukaryota</taxon>
        <taxon>Metazoa</taxon>
        <taxon>Ecdysozoa</taxon>
        <taxon>Nematoda</taxon>
        <taxon>Chromadorea</taxon>
        <taxon>Rhabditida</taxon>
        <taxon>Rhabditina</taxon>
        <taxon>Rhabditomorpha</taxon>
        <taxon>Rhabditoidea</taxon>
        <taxon>Rhabditidae</taxon>
        <taxon>Peloderinae</taxon>
        <taxon>Caenorhabditis</taxon>
    </lineage>
</organism>
<keyword evidence="2" id="KW-1185">Reference proteome</keyword>
<dbReference type="Proteomes" id="UP000005237">
    <property type="component" value="Unassembled WGS sequence"/>
</dbReference>
<reference evidence="1" key="2">
    <citation type="submission" date="2022-06" db="UniProtKB">
        <authorList>
            <consortium name="EnsemblMetazoa"/>
        </authorList>
    </citation>
    <scope>IDENTIFICATION</scope>
    <source>
        <strain evidence="1">DF5081</strain>
    </source>
</reference>
<dbReference type="EnsemblMetazoa" id="CJA39129.1">
    <property type="protein sequence ID" value="CJA39129.1"/>
    <property type="gene ID" value="WBGene00214976"/>
</dbReference>
<sequence>MTVDASASEETKRHSFLTFLMGNARDRAKDFMAANAEATVDEIIADLKSTFKNVLTGQLGEKQFSKCR</sequence>
<name>A0A8R1ERS5_CAEJA</name>
<dbReference type="AlphaFoldDB" id="A0A8R1ERS5"/>
<proteinExistence type="predicted"/>
<protein>
    <submittedName>
        <fullName evidence="1">Uncharacterized protein</fullName>
    </submittedName>
</protein>
<reference evidence="2" key="1">
    <citation type="submission" date="2010-08" db="EMBL/GenBank/DDBJ databases">
        <authorList>
            <consortium name="Caenorhabditis japonica Sequencing Consortium"/>
            <person name="Wilson R.K."/>
        </authorList>
    </citation>
    <scope>NUCLEOTIDE SEQUENCE [LARGE SCALE GENOMIC DNA]</scope>
    <source>
        <strain evidence="2">DF5081</strain>
    </source>
</reference>